<dbReference type="eggNOG" id="ENOG5033HG3">
    <property type="taxonomic scope" value="Bacteria"/>
</dbReference>
<dbReference type="HOGENOM" id="CLU_108470_0_0_6"/>
<evidence type="ECO:0000313" key="2">
    <source>
        <dbReference type="EMBL" id="AEG97447.1"/>
    </source>
</evidence>
<dbReference type="RefSeq" id="WP_015704578.1">
    <property type="nucleotide sequence ID" value="NC_015663.1"/>
</dbReference>
<gene>
    <name evidence="2" type="ordered locus">EAE_12665</name>
</gene>
<dbReference type="GeneID" id="93310715"/>
<proteinExistence type="predicted"/>
<keyword evidence="3" id="KW-1185">Reference proteome</keyword>
<name>A0A0H3FXA5_KLEAK</name>
<feature type="signal peptide" evidence="1">
    <location>
        <begin position="1"/>
        <end position="24"/>
    </location>
</feature>
<sequence length="216" mass="24947">MIQRSNLFKILLLCLTMFTFAVFAEMGSTPATSRVLQNGFPGEPEALASITADLFKEYEHTNNVGALIFYSWGMLRQANYYQSVNDLINASEYAKTGFFYLDESVDANEDNMLIRYLRARVDAWLPVELGRCVITIEDTDLLLENKEKFSGEVINNIITMRLRALHNCHRKQQEKQLTEHLRRINQQREIDFESNQSPVWEMAEVMQVIVPVIKGD</sequence>
<accession>A0A0H3FXA5</accession>
<dbReference type="EMBL" id="CP002824">
    <property type="protein sequence ID" value="AEG97447.1"/>
    <property type="molecule type" value="Genomic_DNA"/>
</dbReference>
<dbReference type="KEGG" id="eae:EAE_12665"/>
<dbReference type="AlphaFoldDB" id="A0A0H3FXA5"/>
<reference evidence="2 3" key="1">
    <citation type="journal article" date="2012" name="J. Bacteriol.">
        <title>Complete genome sequence of Enterobacter aerogenes KCTC 2190.</title>
        <authorList>
            <person name="Shin S.H."/>
            <person name="Kim S."/>
            <person name="Kim J.Y."/>
            <person name="Lee S."/>
            <person name="Um Y."/>
            <person name="Oh M.K."/>
            <person name="Kim Y.R."/>
            <person name="Lee J."/>
            <person name="Yang K.S."/>
        </authorList>
    </citation>
    <scope>NUCLEOTIDE SEQUENCE [LARGE SCALE GENOMIC DNA]</scope>
    <source>
        <strain evidence="2 3">KCTC 2190</strain>
    </source>
</reference>
<keyword evidence="1" id="KW-0732">Signal</keyword>
<evidence type="ECO:0000256" key="1">
    <source>
        <dbReference type="SAM" id="SignalP"/>
    </source>
</evidence>
<organism evidence="2 3">
    <name type="scientific">Klebsiella aerogenes (strain ATCC 13048 / DSM 30053 / CCUG 1429 / JCM 1235 / KCTC 2190 / NBRC 13534 / NCIMB 10102 / NCTC 10006 / CDC 819-56)</name>
    <name type="common">Enterobacter aerogenes</name>
    <dbReference type="NCBI Taxonomy" id="1028307"/>
    <lineage>
        <taxon>Bacteria</taxon>
        <taxon>Pseudomonadati</taxon>
        <taxon>Pseudomonadota</taxon>
        <taxon>Gammaproteobacteria</taxon>
        <taxon>Enterobacterales</taxon>
        <taxon>Enterobacteriaceae</taxon>
        <taxon>Klebsiella/Raoultella group</taxon>
        <taxon>Klebsiella</taxon>
    </lineage>
</organism>
<evidence type="ECO:0000313" key="3">
    <source>
        <dbReference type="Proteomes" id="UP000008881"/>
    </source>
</evidence>
<feature type="chain" id="PRO_5002609496" evidence="1">
    <location>
        <begin position="25"/>
        <end position="216"/>
    </location>
</feature>
<dbReference type="OrthoDB" id="6466734at2"/>
<dbReference type="PATRIC" id="fig|1028307.3.peg.2527"/>
<dbReference type="Proteomes" id="UP000008881">
    <property type="component" value="Chromosome"/>
</dbReference>
<protein>
    <submittedName>
        <fullName evidence="2">Uncharacterized protein</fullName>
    </submittedName>
</protein>